<dbReference type="InterPro" id="IPR036748">
    <property type="entry name" value="MTH938-like_sf"/>
</dbReference>
<accession>A0A1N6IMF2</accession>
<dbReference type="InterPro" id="IPR007523">
    <property type="entry name" value="NDUFAF3/AAMDC"/>
</dbReference>
<proteinExistence type="predicted"/>
<evidence type="ECO:0000313" key="2">
    <source>
        <dbReference type="Proteomes" id="UP000185062"/>
    </source>
</evidence>
<evidence type="ECO:0000313" key="1">
    <source>
        <dbReference type="EMBL" id="SIO33201.1"/>
    </source>
</evidence>
<dbReference type="RefSeq" id="WP_028460550.1">
    <property type="nucleotide sequence ID" value="NZ_FSRO01000001.1"/>
</dbReference>
<dbReference type="STRING" id="44575.SAMN05216419_1001145"/>
<keyword evidence="2" id="KW-1185">Reference proteome</keyword>
<dbReference type="PANTHER" id="PTHR21192:SF2">
    <property type="entry name" value="NADH DEHYDROGENASE [UBIQUINONE] 1 ALPHA SUBCOMPLEX ASSEMBLY FACTOR 3"/>
    <property type="match status" value="1"/>
</dbReference>
<dbReference type="PANTHER" id="PTHR21192">
    <property type="entry name" value="NUCLEAR PROTEIN E3-3"/>
    <property type="match status" value="1"/>
</dbReference>
<dbReference type="eggNOG" id="COG3737">
    <property type="taxonomic scope" value="Bacteria"/>
</dbReference>
<protein>
    <submittedName>
        <fullName evidence="1">Uncharacterized conserved protein, contains Mth938-like domain</fullName>
    </submittedName>
</protein>
<sequence>MKLHLSKFSDTNIFSGYGEGYVMVNQTRYEHSLIVLPDKVIENWPVKALGQLESEHFECILPFRPEIVLLGTGSNFNFPHHSLINHLVKSGIGIEVMDTKATCRTYNILIEEGRRVAAALLI</sequence>
<dbReference type="SUPFAM" id="SSF64076">
    <property type="entry name" value="MTH938-like"/>
    <property type="match status" value="1"/>
</dbReference>
<dbReference type="EMBL" id="FSRO01000001">
    <property type="protein sequence ID" value="SIO33201.1"/>
    <property type="molecule type" value="Genomic_DNA"/>
</dbReference>
<dbReference type="Pfam" id="PF04430">
    <property type="entry name" value="DUF498"/>
    <property type="match status" value="1"/>
</dbReference>
<organism evidence="1 2">
    <name type="scientific">Nitrosomonas cryotolerans ATCC 49181</name>
    <dbReference type="NCBI Taxonomy" id="1131553"/>
    <lineage>
        <taxon>Bacteria</taxon>
        <taxon>Pseudomonadati</taxon>
        <taxon>Pseudomonadota</taxon>
        <taxon>Betaproteobacteria</taxon>
        <taxon>Nitrosomonadales</taxon>
        <taxon>Nitrosomonadaceae</taxon>
        <taxon>Nitrosomonas</taxon>
    </lineage>
</organism>
<reference evidence="1 2" key="1">
    <citation type="submission" date="2016-12" db="EMBL/GenBank/DDBJ databases">
        <authorList>
            <person name="Song W.-J."/>
            <person name="Kurnit D.M."/>
        </authorList>
    </citation>
    <scope>NUCLEOTIDE SEQUENCE [LARGE SCALE GENOMIC DNA]</scope>
    <source>
        <strain evidence="1 2">ATCC 49181</strain>
    </source>
</reference>
<dbReference type="Gene3D" id="3.40.1230.10">
    <property type="entry name" value="MTH938-like"/>
    <property type="match status" value="1"/>
</dbReference>
<dbReference type="CDD" id="cd05560">
    <property type="entry name" value="Xcc1710_like"/>
    <property type="match status" value="1"/>
</dbReference>
<name>A0A1N6IMF2_9PROT</name>
<dbReference type="Proteomes" id="UP000185062">
    <property type="component" value="Unassembled WGS sequence"/>
</dbReference>
<dbReference type="AlphaFoldDB" id="A0A1N6IMF2"/>
<gene>
    <name evidence="1" type="ORF">SAMN02743940_1921</name>
</gene>